<keyword evidence="4" id="KW-1185">Reference proteome</keyword>
<reference evidence="3" key="1">
    <citation type="submission" date="2020-11" db="EMBL/GenBank/DDBJ databases">
        <authorList>
            <person name="Tran Van P."/>
        </authorList>
    </citation>
    <scope>NUCLEOTIDE SEQUENCE</scope>
</reference>
<accession>A0A7R9BRB8</accession>
<dbReference type="EMBL" id="OA883484">
    <property type="protein sequence ID" value="CAD7279035.1"/>
    <property type="molecule type" value="Genomic_DNA"/>
</dbReference>
<evidence type="ECO:0000256" key="1">
    <source>
        <dbReference type="SAM" id="Coils"/>
    </source>
</evidence>
<feature type="region of interest" description="Disordered" evidence="2">
    <location>
        <begin position="454"/>
        <end position="494"/>
    </location>
</feature>
<feature type="compositionally biased region" description="Polar residues" evidence="2">
    <location>
        <begin position="456"/>
        <end position="480"/>
    </location>
</feature>
<feature type="compositionally biased region" description="Basic residues" evidence="2">
    <location>
        <begin position="165"/>
        <end position="177"/>
    </location>
</feature>
<feature type="compositionally biased region" description="Low complexity" evidence="2">
    <location>
        <begin position="481"/>
        <end position="493"/>
    </location>
</feature>
<proteinExistence type="predicted"/>
<feature type="region of interest" description="Disordered" evidence="2">
    <location>
        <begin position="165"/>
        <end position="235"/>
    </location>
</feature>
<sequence length="669" mass="72044">MSSSASTPFQAKLKKWFSKALGRNNRGSGINTDIRNNNNKKRNTATSDPGSSSGKPGETSANRCYCCDSAAPMRCELDAEFPAVLRRGRRCSSCLAAVTSNPRPNTFEAYGSSPHQTSTPRSVTLSSPESAYGSGNSEDGVSHLSCSLSRTSDCRCFRGHLHHKSTPAALHRQHKHSCAGGARLSQHNPEDSGIILDDSAGNGKNGGGRESRAGGAASSSSSGAAERPKIRTNPWVSFSGSQQQLTEWFAVSKTQSLAASSAAEFQRRAARYSSSASLVMTSSNSSHNNSNKRRGSTTGGCLTISRSGVDIINLLDDELLLLLLLLLVSKITDSDDEEQQQGANKNSRLPGESAVTGPAATSGVNFVRGTVATKSLTIPASTGLSGSAGFTKLQQQQGFPSGRTRVAKRTLDCPRCLLMAKQVPMSCLDCYRDKSWESQLCAYCRSWLLAEGDSTPDVNSDSDYNDADTSSSSLSVIFDTSNNNNNNNNSSSSRLMMSTPLREIVKQPPVVEPRLYQQNPHHHHLGKPPLHDHQPIKIDFRQIRGMETRVPQKQHVDLHVSSESSIHSDPAAENGVDLLLDAEEEEEGGVSGSVSGSVRCLSAAAGTAMMMTTTTNGNKLGTYSTLEEKLNQLRLERRLLEAKIRDAVEEDQLKFVTGWKPRSVSVPRH</sequence>
<feature type="compositionally biased region" description="Polar residues" evidence="2">
    <location>
        <begin position="45"/>
        <end position="60"/>
    </location>
</feature>
<dbReference type="AlphaFoldDB" id="A0A7R9BRB8"/>
<dbReference type="EMBL" id="CAJPEX010001447">
    <property type="protein sequence ID" value="CAG0919187.1"/>
    <property type="molecule type" value="Genomic_DNA"/>
</dbReference>
<name>A0A7R9BRB8_9CRUS</name>
<organism evidence="3">
    <name type="scientific">Notodromas monacha</name>
    <dbReference type="NCBI Taxonomy" id="399045"/>
    <lineage>
        <taxon>Eukaryota</taxon>
        <taxon>Metazoa</taxon>
        <taxon>Ecdysozoa</taxon>
        <taxon>Arthropoda</taxon>
        <taxon>Crustacea</taxon>
        <taxon>Oligostraca</taxon>
        <taxon>Ostracoda</taxon>
        <taxon>Podocopa</taxon>
        <taxon>Podocopida</taxon>
        <taxon>Cypridocopina</taxon>
        <taxon>Cypridoidea</taxon>
        <taxon>Cyprididae</taxon>
        <taxon>Notodromas</taxon>
    </lineage>
</organism>
<feature type="region of interest" description="Disordered" evidence="2">
    <location>
        <begin position="20"/>
        <end position="60"/>
    </location>
</feature>
<feature type="compositionally biased region" description="Polar residues" evidence="2">
    <location>
        <begin position="113"/>
        <end position="138"/>
    </location>
</feature>
<gene>
    <name evidence="3" type="ORF">NMOB1V02_LOCUS6721</name>
</gene>
<feature type="coiled-coil region" evidence="1">
    <location>
        <begin position="623"/>
        <end position="650"/>
    </location>
</feature>
<feature type="region of interest" description="Disordered" evidence="2">
    <location>
        <begin position="105"/>
        <end position="138"/>
    </location>
</feature>
<evidence type="ECO:0000313" key="4">
    <source>
        <dbReference type="Proteomes" id="UP000678499"/>
    </source>
</evidence>
<dbReference type="Proteomes" id="UP000678499">
    <property type="component" value="Unassembled WGS sequence"/>
</dbReference>
<keyword evidence="1" id="KW-0175">Coiled coil</keyword>
<feature type="compositionally biased region" description="Low complexity" evidence="2">
    <location>
        <begin position="213"/>
        <end position="225"/>
    </location>
</feature>
<feature type="region of interest" description="Disordered" evidence="2">
    <location>
        <begin position="335"/>
        <end position="357"/>
    </location>
</feature>
<feature type="non-terminal residue" evidence="3">
    <location>
        <position position="1"/>
    </location>
</feature>
<evidence type="ECO:0000256" key="2">
    <source>
        <dbReference type="SAM" id="MobiDB-lite"/>
    </source>
</evidence>
<protein>
    <submittedName>
        <fullName evidence="3">Uncharacterized protein</fullName>
    </submittedName>
</protein>
<evidence type="ECO:0000313" key="3">
    <source>
        <dbReference type="EMBL" id="CAD7279035.1"/>
    </source>
</evidence>